<proteinExistence type="predicted"/>
<sequence>MYYSTAQNTTMRELSLYDNLHARGYYLHCAYLLVYVDDRSTDHCIMPIATIVYPNRMRSNGYFFTYKMFCYNPEMSITLKNTALFGFDDFVGAYNHCERDSASSDCTNQSGLQTASNRITNMCSCLFRNIFSLTLLLDHCHPLEWLLSFLPQISLSTSHSL</sequence>
<keyword evidence="2" id="KW-1185">Reference proteome</keyword>
<dbReference type="EMBL" id="JBJJXI010000032">
    <property type="protein sequence ID" value="KAL3403211.1"/>
    <property type="molecule type" value="Genomic_DNA"/>
</dbReference>
<evidence type="ECO:0000313" key="1">
    <source>
        <dbReference type="EMBL" id="KAL3403211.1"/>
    </source>
</evidence>
<gene>
    <name evidence="1" type="ORF">TKK_004321</name>
</gene>
<reference evidence="1 2" key="1">
    <citation type="journal article" date="2024" name="bioRxiv">
        <title>A reference genome for Trichogramma kaykai: A tiny desert-dwelling parasitoid wasp with competing sex-ratio distorters.</title>
        <authorList>
            <person name="Culotta J."/>
            <person name="Lindsey A.R."/>
        </authorList>
    </citation>
    <scope>NUCLEOTIDE SEQUENCE [LARGE SCALE GENOMIC DNA]</scope>
    <source>
        <strain evidence="1 2">KSX58</strain>
    </source>
</reference>
<dbReference type="AlphaFoldDB" id="A0ABD2XEY2"/>
<protein>
    <submittedName>
        <fullName evidence="1">Uncharacterized protein</fullName>
    </submittedName>
</protein>
<evidence type="ECO:0000313" key="2">
    <source>
        <dbReference type="Proteomes" id="UP001627154"/>
    </source>
</evidence>
<name>A0ABD2XEY2_9HYME</name>
<dbReference type="Proteomes" id="UP001627154">
    <property type="component" value="Unassembled WGS sequence"/>
</dbReference>
<comment type="caution">
    <text evidence="1">The sequence shown here is derived from an EMBL/GenBank/DDBJ whole genome shotgun (WGS) entry which is preliminary data.</text>
</comment>
<accession>A0ABD2XEY2</accession>
<organism evidence="1 2">
    <name type="scientific">Trichogramma kaykai</name>
    <dbReference type="NCBI Taxonomy" id="54128"/>
    <lineage>
        <taxon>Eukaryota</taxon>
        <taxon>Metazoa</taxon>
        <taxon>Ecdysozoa</taxon>
        <taxon>Arthropoda</taxon>
        <taxon>Hexapoda</taxon>
        <taxon>Insecta</taxon>
        <taxon>Pterygota</taxon>
        <taxon>Neoptera</taxon>
        <taxon>Endopterygota</taxon>
        <taxon>Hymenoptera</taxon>
        <taxon>Apocrita</taxon>
        <taxon>Proctotrupomorpha</taxon>
        <taxon>Chalcidoidea</taxon>
        <taxon>Trichogrammatidae</taxon>
        <taxon>Trichogramma</taxon>
    </lineage>
</organism>